<feature type="region of interest" description="Disordered" evidence="1">
    <location>
        <begin position="106"/>
        <end position="127"/>
    </location>
</feature>
<keyword evidence="4" id="KW-1185">Reference proteome</keyword>
<comment type="caution">
    <text evidence="3">The sequence shown here is derived from an EMBL/GenBank/DDBJ whole genome shotgun (WGS) entry which is preliminary data.</text>
</comment>
<dbReference type="OrthoDB" id="5405745at2759"/>
<dbReference type="PANTHER" id="PTHR39142">
    <property type="entry name" value="MID1P"/>
    <property type="match status" value="1"/>
</dbReference>
<dbReference type="GO" id="GO:0098703">
    <property type="term" value="P:calcium ion import across plasma membrane"/>
    <property type="evidence" value="ECO:0007669"/>
    <property type="project" value="InterPro"/>
</dbReference>
<gene>
    <name evidence="3" type="ORF">AAP_01482</name>
</gene>
<feature type="signal peptide" evidence="2">
    <location>
        <begin position="1"/>
        <end position="30"/>
    </location>
</feature>
<name>A0A168BVR6_9EURO</name>
<evidence type="ECO:0000313" key="4">
    <source>
        <dbReference type="Proteomes" id="UP000242877"/>
    </source>
</evidence>
<keyword evidence="2" id="KW-0732">Signal</keyword>
<dbReference type="AlphaFoldDB" id="A0A168BVR6"/>
<dbReference type="PANTHER" id="PTHR39142:SF1">
    <property type="entry name" value="AEL197CP"/>
    <property type="match status" value="1"/>
</dbReference>
<dbReference type="EMBL" id="AZGZ01000004">
    <property type="protein sequence ID" value="KZZ95806.1"/>
    <property type="molecule type" value="Genomic_DNA"/>
</dbReference>
<evidence type="ECO:0000256" key="2">
    <source>
        <dbReference type="SAM" id="SignalP"/>
    </source>
</evidence>
<dbReference type="GO" id="GO:0005262">
    <property type="term" value="F:calcium channel activity"/>
    <property type="evidence" value="ECO:0007669"/>
    <property type="project" value="InterPro"/>
</dbReference>
<evidence type="ECO:0000313" key="3">
    <source>
        <dbReference type="EMBL" id="KZZ95806.1"/>
    </source>
</evidence>
<evidence type="ECO:0008006" key="5">
    <source>
        <dbReference type="Google" id="ProtNLM"/>
    </source>
</evidence>
<feature type="chain" id="PRO_5007895790" description="Calcium channel subunit Mid1" evidence="2">
    <location>
        <begin position="31"/>
        <end position="603"/>
    </location>
</feature>
<evidence type="ECO:0000256" key="1">
    <source>
        <dbReference type="SAM" id="MobiDB-lite"/>
    </source>
</evidence>
<dbReference type="Pfam" id="PF12929">
    <property type="entry name" value="Mid1"/>
    <property type="match status" value="1"/>
</dbReference>
<dbReference type="Proteomes" id="UP000242877">
    <property type="component" value="Unassembled WGS sequence"/>
</dbReference>
<sequence length="603" mass="66577">MPLMTARLGFLIASASLILLSQLNLSSVAALASHNGHAVRDLIVYDPLDFFGLQFPTVVNDGLDGISAPTIAPRAPPGVQALANNAPVKSNLKMGETQYYMVPKSVLSSPKSDPKSLPPYGPVKRSKVGANGLKHEVQQKPKTALYITATTCLQPQLKDIEKRKSDKEGAPQLSLFISTTQKPVNTDNAEKYVFEEGYTNVTLHPDDDIYIGVQAPQSKDRQGIYNYHIAVSVDENFHSVEASDPYLLFVDSDSTNVLLWTNDTISGAHSNDSIFQEWMNLKPPFTMFAQETQNRGQIAGLTRSHCGLAQNAVVNGPAFYDTKMTDKGAHRQPKQQFRVRGLNSSSWYYGYLAQDGNSTHSGAGVAGGGGTVWAPMFFHTKTENNTALLVDLDFCDEIAYAVPANRKYTTSQLGSMYDNQAKERFANFSKTMQVIPCEADPKGLYSLVSSCEDCKKAYKQWLCAVTIPRATDYSDTRPYLLPRNIKQKFPNGTALGANDTDDLEQWAFYSRNQMITKDIRPGPYKELPPCRDLCWEMTRTCPMSLGIKCPSSDQMSRSYGSRSGNGDITCSYFGAAYFEGSARHVGEGALRLLLAITAFWIFY</sequence>
<reference evidence="3 4" key="1">
    <citation type="journal article" date="2016" name="Genome Biol. Evol.">
        <title>Divergent and convergent evolution of fungal pathogenicity.</title>
        <authorList>
            <person name="Shang Y."/>
            <person name="Xiao G."/>
            <person name="Zheng P."/>
            <person name="Cen K."/>
            <person name="Zhan S."/>
            <person name="Wang C."/>
        </authorList>
    </citation>
    <scope>NUCLEOTIDE SEQUENCE [LARGE SCALE GENOMIC DNA]</scope>
    <source>
        <strain evidence="3 4">ARSEF 7405</strain>
    </source>
</reference>
<proteinExistence type="predicted"/>
<protein>
    <recommendedName>
        <fullName evidence="5">Calcium channel subunit Mid1</fullName>
    </recommendedName>
</protein>
<dbReference type="VEuPathDB" id="FungiDB:AAP_01482"/>
<accession>A0A168BVR6</accession>
<dbReference type="InterPro" id="IPR024338">
    <property type="entry name" value="MID1/Yam8"/>
</dbReference>
<organism evidence="3 4">
    <name type="scientific">Ascosphaera apis ARSEF 7405</name>
    <dbReference type="NCBI Taxonomy" id="392613"/>
    <lineage>
        <taxon>Eukaryota</taxon>
        <taxon>Fungi</taxon>
        <taxon>Dikarya</taxon>
        <taxon>Ascomycota</taxon>
        <taxon>Pezizomycotina</taxon>
        <taxon>Eurotiomycetes</taxon>
        <taxon>Eurotiomycetidae</taxon>
        <taxon>Onygenales</taxon>
        <taxon>Ascosphaeraceae</taxon>
        <taxon>Ascosphaera</taxon>
    </lineage>
</organism>